<evidence type="ECO:0000256" key="6">
    <source>
        <dbReference type="ARBA" id="ARBA00022468"/>
    </source>
</evidence>
<feature type="domain" description="Major facilitator superfamily (MFS) profile" evidence="21">
    <location>
        <begin position="915"/>
        <end position="1350"/>
    </location>
</feature>
<feature type="region of interest" description="Disordered" evidence="18">
    <location>
        <begin position="803"/>
        <end position="884"/>
    </location>
</feature>
<sequence length="1364" mass="149825">MELEPGGAAAALLRQKRAALRRRGCSFESPSTALQPPGPLMDPLTKGPCGNQMTQTLMWKAKSSLSFGIQPLQTWPTKDPEVEAQVNLHLGEKPLLLLLLMSSVLPSTEPLVYVVYDQIRDVRQNKLISSDADGAIQRAGRFRVENGSSDENATALPGTWRRTDVHLENPEYHTRWYFKYFLGQVHQNYIGNDAEKSPFFLSVTLSDQNNQRVPQYRAILWRKTGTQKICLPYSPTKTLSVKSILRTCWSLKNKSFHRASKHEIGSDAFQKFLNLLGDTITLKGWTGYRGGLDTKNDTTGIHSVYTIYQGHEIMFHVSTMLPYSKENKQQVERKRHIGNDIVTIVFQEGEEPSPAFKPSMIRSHFTLINGEKATLETPTFAQKRRRTLDMLIRSLYQDLMPDVHKNMLNRRSFSDVLPESPKSARKKEEARQAEFVRIGQVGFLLTPVVQDTELEVIEILRKSFVGQEEEELVCGRVCRRSPRLSAVQRGIEGKQAMKGKCDCRENKLEKTKGCHLYAINTHHSRELRIVVAIRNKLLLITRKHNKPSGVTGMSLLSPLSESPVEEFQYIREICLSDSPAVMTLVDGPTEESDNLICVAYRHQFDVVNESTGEAFRLHHVEASRVNFVAAIDVYEDGEAGLLLCYNFCAFPYLLAFTTDSMEIRLVVNGNLVHTAVVPQLQLVASRSDIYFTATASANEVSSGGSSKGASAHNSPQTPPGRDTPVFPSSLGEGEIQSKNLYKIPLRNLVGRSIERPLKSPLVSKVITPPTSIGIGIAAIPVTHSLSLSRMEIKEIASRTRRELLGLSDDGGSRSEGAPKPKSKARKRLEENQGGPKPGTVRSTSSDRITSSSLESPSTSEANPNGRYQSTSSDPDPVAEQEGSPVWGSCPFQLTAFSDEDIIDLNAPRGRLVFLAAFAAALGPLSFGFALGYSSPAIPSLRRAAPPAPHLDEDAASWFGAIVTLGAAAGGVLGGWLLDRAGRKLSLLLCALPFVTGFAVITAAQNLWMLLGGRLLTGLACGIASLVAPVYISEIAYPEVRGLLGSCVQLMVVTGILLAYLAGWVFEWRWLAVLGCVPPSFMLLLMCFMPETPRFLLSQHKRQEAMAAMQFLWGSAPGWEEPPTGAEHQGFHVAQLRCPGIYKPFIIGISLMAFQQLSGVNAVMFYAETIFEEAKFKDSSLASVVVGVIQVLFTATAALIMDRAGRRLLLTLSGVVMVFSTSAFGAYFKLTEGGPSNSSHVDLPAPVSMEPANTNVGLAWLAVGSMCLFIAGFAVGWGPIPWLLMSEIFPLHVKGVATGVCVLTNWFMAFLVTKEFSSLMEVLRPYGAFWLASAFCIFGVLFTLACVPETKGKTLEQITAHFEGR</sequence>
<comment type="catalytic activity">
    <reaction evidence="1">
        <text>D-fructose(out) = D-fructose(in)</text>
        <dbReference type="Rhea" id="RHEA:60372"/>
        <dbReference type="ChEBI" id="CHEBI:37721"/>
    </reaction>
</comment>
<dbReference type="PRINTS" id="PR00171">
    <property type="entry name" value="SUGRTRNSPORT"/>
</dbReference>
<evidence type="ECO:0000256" key="18">
    <source>
        <dbReference type="SAM" id="MobiDB-lite"/>
    </source>
</evidence>
<dbReference type="GO" id="GO:0051056">
    <property type="term" value="P:regulation of small GTPase mediated signal transduction"/>
    <property type="evidence" value="ECO:0007669"/>
    <property type="project" value="InterPro"/>
</dbReference>
<evidence type="ECO:0000256" key="8">
    <source>
        <dbReference type="ARBA" id="ARBA00022692"/>
    </source>
</evidence>
<proteinExistence type="inferred from homology"/>
<dbReference type="InterPro" id="IPR001180">
    <property type="entry name" value="CNH_dom"/>
</dbReference>
<dbReference type="Gene3D" id="1.20.1250.20">
    <property type="entry name" value="MFS general substrate transporter like domains"/>
    <property type="match status" value="1"/>
</dbReference>
<feature type="domain" description="Rap-GAP" evidence="20">
    <location>
        <begin position="203"/>
        <end position="460"/>
    </location>
</feature>
<dbReference type="Proteomes" id="UP000664991">
    <property type="component" value="Unassembled WGS sequence"/>
</dbReference>
<evidence type="ECO:0000313" key="22">
    <source>
        <dbReference type="EMBL" id="KAG5211108.1"/>
    </source>
</evidence>
<evidence type="ECO:0000256" key="12">
    <source>
        <dbReference type="ARBA" id="ARBA00052140"/>
    </source>
</evidence>
<dbReference type="SUPFAM" id="SSF111347">
    <property type="entry name" value="Rap/Ran-GAP"/>
    <property type="match status" value="1"/>
</dbReference>
<dbReference type="InterPro" id="IPR005828">
    <property type="entry name" value="MFS_sugar_transport-like"/>
</dbReference>
<comment type="subcellular location">
    <subcellularLocation>
        <location evidence="4">Cell membrane</location>
        <topology evidence="4">Multi-pass membrane protein</topology>
    </subcellularLocation>
</comment>
<feature type="transmembrane region" description="Helical" evidence="19">
    <location>
        <begin position="1288"/>
        <end position="1307"/>
    </location>
</feature>
<dbReference type="GO" id="GO:1904659">
    <property type="term" value="P:D-glucose transmembrane transport"/>
    <property type="evidence" value="ECO:0007669"/>
    <property type="project" value="TreeGrafter"/>
</dbReference>
<evidence type="ECO:0000259" key="20">
    <source>
        <dbReference type="PROSITE" id="PS50085"/>
    </source>
</evidence>
<dbReference type="FunFam" id="1.20.1250.20:FF:000055">
    <property type="entry name" value="Facilitated trehalose transporter Tret1-2 homolog"/>
    <property type="match status" value="1"/>
</dbReference>
<comment type="caution">
    <text evidence="22">The sequence shown here is derived from an EMBL/GenBank/DDBJ whole genome shotgun (WGS) entry which is preliminary data.</text>
</comment>
<evidence type="ECO:0000256" key="14">
    <source>
        <dbReference type="ARBA" id="ARBA00067382"/>
    </source>
</evidence>
<comment type="function">
    <text evidence="13">Insulin-regulated facilitative hexose transporter that mediates the transport of glucose and fructose. Facilitates hepatic influx of dietary trehalose, which in turn inhibits glucose and fructose influx triggering a starvation signal and hepatic autophagy through activation of AMPK and ULK1. Also able to mediate the transport of dehydroascorbate.</text>
</comment>
<protein>
    <recommendedName>
        <fullName evidence="14">Solute carrier family 2, facilitated glucose transporter member 8</fullName>
    </recommendedName>
    <alternativeName>
        <fullName evidence="15">Glucose transporter type 8</fullName>
    </alternativeName>
    <alternativeName>
        <fullName evidence="16">Glucose transporter type X1</fullName>
    </alternativeName>
</protein>
<dbReference type="CDD" id="cd17433">
    <property type="entry name" value="MFS_GLUT8_Class3"/>
    <property type="match status" value="1"/>
</dbReference>
<evidence type="ECO:0000256" key="5">
    <source>
        <dbReference type="ARBA" id="ARBA00007004"/>
    </source>
</evidence>
<feature type="transmembrane region" description="Helical" evidence="19">
    <location>
        <begin position="1144"/>
        <end position="1166"/>
    </location>
</feature>
<keyword evidence="8 19" id="KW-0812">Transmembrane</keyword>
<evidence type="ECO:0000256" key="16">
    <source>
        <dbReference type="ARBA" id="ARBA00080242"/>
    </source>
</evidence>
<comment type="similarity">
    <text evidence="5">Belongs to the major facilitator superfamily. Sugar transporter (TC 2.A.1.1) family. Glucose transporter subfamily.</text>
</comment>
<keyword evidence="6 17" id="KW-0343">GTPase activation</keyword>
<dbReference type="InterPro" id="IPR003663">
    <property type="entry name" value="Sugar/inositol_transpt"/>
</dbReference>
<evidence type="ECO:0000256" key="15">
    <source>
        <dbReference type="ARBA" id="ARBA00077395"/>
    </source>
</evidence>
<dbReference type="Pfam" id="PF02145">
    <property type="entry name" value="Rap_GAP"/>
    <property type="match status" value="1"/>
</dbReference>
<dbReference type="InterPro" id="IPR050549">
    <property type="entry name" value="MFS_Trehalose_Transporter"/>
</dbReference>
<evidence type="ECO:0000256" key="1">
    <source>
        <dbReference type="ARBA" id="ARBA00000590"/>
    </source>
</evidence>
<feature type="transmembrane region" description="Helical" evidence="19">
    <location>
        <begin position="984"/>
        <end position="1004"/>
    </location>
</feature>
<feature type="transmembrane region" description="Helical" evidence="19">
    <location>
        <begin position="1067"/>
        <end position="1088"/>
    </location>
</feature>
<feature type="transmembrane region" description="Helical" evidence="19">
    <location>
        <begin position="1042"/>
        <end position="1061"/>
    </location>
</feature>
<evidence type="ECO:0000256" key="13">
    <source>
        <dbReference type="ARBA" id="ARBA00059062"/>
    </source>
</evidence>
<dbReference type="InterPro" id="IPR005829">
    <property type="entry name" value="Sugar_transporter_CS"/>
</dbReference>
<dbReference type="InterPro" id="IPR036259">
    <property type="entry name" value="MFS_trans_sf"/>
</dbReference>
<evidence type="ECO:0000256" key="10">
    <source>
        <dbReference type="ARBA" id="ARBA00023136"/>
    </source>
</evidence>
<evidence type="ECO:0000256" key="19">
    <source>
        <dbReference type="SAM" id="Phobius"/>
    </source>
</evidence>
<feature type="transmembrane region" description="Helical" evidence="19">
    <location>
        <begin position="1257"/>
        <end position="1276"/>
    </location>
</feature>
<feature type="transmembrane region" description="Helical" evidence="19">
    <location>
        <begin position="1178"/>
        <end position="1200"/>
    </location>
</feature>
<feature type="transmembrane region" description="Helical" evidence="19">
    <location>
        <begin position="1010"/>
        <end position="1030"/>
    </location>
</feature>
<feature type="region of interest" description="Disordered" evidence="18">
    <location>
        <begin position="700"/>
        <end position="729"/>
    </location>
</feature>
<keyword evidence="7" id="KW-1003">Cell membrane</keyword>
<feature type="compositionally biased region" description="Low complexity" evidence="18">
    <location>
        <begin position="701"/>
        <end position="711"/>
    </location>
</feature>
<keyword evidence="11" id="KW-0325">Glycoprotein</keyword>
<dbReference type="PROSITE" id="PS00217">
    <property type="entry name" value="SUGAR_TRANSPORT_2"/>
    <property type="match status" value="1"/>
</dbReference>
<evidence type="ECO:0000256" key="17">
    <source>
        <dbReference type="PROSITE-ProRule" id="PRU00165"/>
    </source>
</evidence>
<dbReference type="InterPro" id="IPR020846">
    <property type="entry name" value="MFS_dom"/>
</dbReference>
<feature type="transmembrane region" description="Helical" evidence="19">
    <location>
        <begin position="1327"/>
        <end position="1346"/>
    </location>
</feature>
<dbReference type="SUPFAM" id="SSF103473">
    <property type="entry name" value="MFS general substrate transporter"/>
    <property type="match status" value="1"/>
</dbReference>
<comment type="catalytic activity">
    <reaction evidence="3">
        <text>L-dehydroascorbate(out) = L-dehydroascorbate(in)</text>
        <dbReference type="Rhea" id="RHEA:60380"/>
        <dbReference type="ChEBI" id="CHEBI:58539"/>
    </reaction>
</comment>
<evidence type="ECO:0000256" key="9">
    <source>
        <dbReference type="ARBA" id="ARBA00022989"/>
    </source>
</evidence>
<comment type="catalytic activity">
    <reaction evidence="2">
        <text>D-glucose(out) = D-glucose(in)</text>
        <dbReference type="Rhea" id="RHEA:60376"/>
        <dbReference type="ChEBI" id="CHEBI:4167"/>
    </reaction>
</comment>
<dbReference type="Pfam" id="PF00083">
    <property type="entry name" value="Sugar_tr"/>
    <property type="match status" value="1"/>
</dbReference>
<dbReference type="InterPro" id="IPR000331">
    <property type="entry name" value="Rap/Ran_GAP_dom"/>
</dbReference>
<evidence type="ECO:0000256" key="3">
    <source>
        <dbReference type="ARBA" id="ARBA00001787"/>
    </source>
</evidence>
<dbReference type="PROSITE" id="PS50850">
    <property type="entry name" value="MFS"/>
    <property type="match status" value="1"/>
</dbReference>
<dbReference type="InterPro" id="IPR035974">
    <property type="entry name" value="Rap/Ran-GAP_sf"/>
</dbReference>
<evidence type="ECO:0000259" key="21">
    <source>
        <dbReference type="PROSITE" id="PS50850"/>
    </source>
</evidence>
<comment type="catalytic activity">
    <reaction evidence="12">
        <text>alpha,alpha-trehalose(in) = alpha,alpha-trehalose(out)</text>
        <dbReference type="Rhea" id="RHEA:17629"/>
        <dbReference type="ChEBI" id="CHEBI:16551"/>
    </reaction>
</comment>
<reference evidence="22 23" key="1">
    <citation type="submission" date="2020-12" db="EMBL/GenBank/DDBJ databases">
        <title>De novo assembly of Tibetan sheep genome.</title>
        <authorList>
            <person name="Li X."/>
        </authorList>
    </citation>
    <scope>NUCLEOTIDE SEQUENCE [LARGE SCALE GENOMIC DNA]</scope>
    <source>
        <tissue evidence="22">Heart</tissue>
    </source>
</reference>
<dbReference type="Gene3D" id="3.40.50.11210">
    <property type="entry name" value="Rap/Ran-GAP"/>
    <property type="match status" value="1"/>
</dbReference>
<feature type="compositionally biased region" description="Low complexity" evidence="18">
    <location>
        <begin position="841"/>
        <end position="860"/>
    </location>
</feature>
<name>A0A836ABD7_SHEEP</name>
<evidence type="ECO:0000256" key="2">
    <source>
        <dbReference type="ARBA" id="ARBA00000618"/>
    </source>
</evidence>
<evidence type="ECO:0000256" key="7">
    <source>
        <dbReference type="ARBA" id="ARBA00022475"/>
    </source>
</evidence>
<dbReference type="GO" id="GO:0005096">
    <property type="term" value="F:GTPase activator activity"/>
    <property type="evidence" value="ECO:0007669"/>
    <property type="project" value="UniProtKB-UniRule"/>
</dbReference>
<dbReference type="PROSITE" id="PS00216">
    <property type="entry name" value="SUGAR_TRANSPORT_1"/>
    <property type="match status" value="2"/>
</dbReference>
<evidence type="ECO:0000313" key="23">
    <source>
        <dbReference type="Proteomes" id="UP000664991"/>
    </source>
</evidence>
<dbReference type="PANTHER" id="PTHR48021">
    <property type="match status" value="1"/>
</dbReference>
<feature type="compositionally biased region" description="Polar residues" evidence="18">
    <location>
        <begin position="861"/>
        <end position="873"/>
    </location>
</feature>
<dbReference type="PANTHER" id="PTHR48021:SF18">
    <property type="entry name" value="SOLUTE CARRIER FAMILY 2, FACILITATED GLUCOSE TRANSPORTER MEMBER 8"/>
    <property type="match status" value="1"/>
</dbReference>
<dbReference type="PROSITE" id="PS50085">
    <property type="entry name" value="RAPGAP"/>
    <property type="match status" value="1"/>
</dbReference>
<dbReference type="EMBL" id="JAEMGP010000003">
    <property type="protein sequence ID" value="KAG5211108.1"/>
    <property type="molecule type" value="Genomic_DNA"/>
</dbReference>
<keyword evidence="9 19" id="KW-1133">Transmembrane helix</keyword>
<feature type="transmembrane region" description="Helical" evidence="19">
    <location>
        <begin position="954"/>
        <end position="977"/>
    </location>
</feature>
<accession>A0A836ABD7</accession>
<dbReference type="Pfam" id="PF00780">
    <property type="entry name" value="CNH"/>
    <property type="match status" value="1"/>
</dbReference>
<organism evidence="22 23">
    <name type="scientific">Ovis aries</name>
    <name type="common">Sheep</name>
    <dbReference type="NCBI Taxonomy" id="9940"/>
    <lineage>
        <taxon>Eukaryota</taxon>
        <taxon>Metazoa</taxon>
        <taxon>Chordata</taxon>
        <taxon>Craniata</taxon>
        <taxon>Vertebrata</taxon>
        <taxon>Euteleostomi</taxon>
        <taxon>Mammalia</taxon>
        <taxon>Eutheria</taxon>
        <taxon>Laurasiatheria</taxon>
        <taxon>Artiodactyla</taxon>
        <taxon>Ruminantia</taxon>
        <taxon>Pecora</taxon>
        <taxon>Bovidae</taxon>
        <taxon>Caprinae</taxon>
        <taxon>Ovis</taxon>
    </lineage>
</organism>
<evidence type="ECO:0000256" key="11">
    <source>
        <dbReference type="ARBA" id="ARBA00023180"/>
    </source>
</evidence>
<gene>
    <name evidence="22" type="ORF">JEQ12_013537</name>
</gene>
<feature type="transmembrane region" description="Helical" evidence="19">
    <location>
        <begin position="1207"/>
        <end position="1227"/>
    </location>
</feature>
<dbReference type="GO" id="GO:0005886">
    <property type="term" value="C:plasma membrane"/>
    <property type="evidence" value="ECO:0007669"/>
    <property type="project" value="UniProtKB-SubCell"/>
</dbReference>
<dbReference type="NCBIfam" id="TIGR00879">
    <property type="entry name" value="SP"/>
    <property type="match status" value="1"/>
</dbReference>
<keyword evidence="10 19" id="KW-0472">Membrane</keyword>
<evidence type="ECO:0000256" key="4">
    <source>
        <dbReference type="ARBA" id="ARBA00004651"/>
    </source>
</evidence>
<dbReference type="GO" id="GO:0033300">
    <property type="term" value="F:dehydroascorbic acid transmembrane transporter activity"/>
    <property type="evidence" value="ECO:0007669"/>
    <property type="project" value="UniProtKB-ARBA"/>
</dbReference>
<feature type="transmembrane region" description="Helical" evidence="19">
    <location>
        <begin position="911"/>
        <end position="934"/>
    </location>
</feature>